<feature type="chain" id="PRO_5025466767" evidence="2">
    <location>
        <begin position="21"/>
        <end position="130"/>
    </location>
</feature>
<organism evidence="3">
    <name type="scientific">Ixodes ricinus</name>
    <name type="common">Common tick</name>
    <name type="synonym">Acarus ricinus</name>
    <dbReference type="NCBI Taxonomy" id="34613"/>
    <lineage>
        <taxon>Eukaryota</taxon>
        <taxon>Metazoa</taxon>
        <taxon>Ecdysozoa</taxon>
        <taxon>Arthropoda</taxon>
        <taxon>Chelicerata</taxon>
        <taxon>Arachnida</taxon>
        <taxon>Acari</taxon>
        <taxon>Parasitiformes</taxon>
        <taxon>Ixodida</taxon>
        <taxon>Ixodoidea</taxon>
        <taxon>Ixodidae</taxon>
        <taxon>Ixodinae</taxon>
        <taxon>Ixodes</taxon>
    </lineage>
</organism>
<protein>
    <submittedName>
        <fullName evidence="3">Putative secreted protein</fullName>
    </submittedName>
</protein>
<evidence type="ECO:0000313" key="3">
    <source>
        <dbReference type="EMBL" id="MXU92222.1"/>
    </source>
</evidence>
<feature type="signal peptide" evidence="2">
    <location>
        <begin position="1"/>
        <end position="20"/>
    </location>
</feature>
<accession>A0A6B0URB5</accession>
<keyword evidence="2" id="KW-0732">Signal</keyword>
<reference evidence="3" key="1">
    <citation type="submission" date="2019-12" db="EMBL/GenBank/DDBJ databases">
        <title>An insight into the sialome of adult female Ixodes ricinus ticks feeding for 6 days.</title>
        <authorList>
            <person name="Perner J."/>
            <person name="Ribeiro J.M.C."/>
        </authorList>
    </citation>
    <scope>NUCLEOTIDE SEQUENCE</scope>
    <source>
        <strain evidence="3">Semi-engorged</strain>
        <tissue evidence="3">Salivary glands</tissue>
    </source>
</reference>
<proteinExistence type="predicted"/>
<evidence type="ECO:0000256" key="1">
    <source>
        <dbReference type="SAM" id="MobiDB-lite"/>
    </source>
</evidence>
<sequence>MGHIYFFLLSASFLLWTALSHLSALVSRRPLCVSRSLGSRVELRLVDVHPPSPERPSRCKLRRSRAGNNGGRSSERWVDATALSQHCSLLGASKRECHDSTRAGCPFLRNVFAAMQGRCAHSCVQHSCWF</sequence>
<name>A0A6B0URB5_IXORI</name>
<evidence type="ECO:0000256" key="2">
    <source>
        <dbReference type="SAM" id="SignalP"/>
    </source>
</evidence>
<dbReference type="AlphaFoldDB" id="A0A6B0URB5"/>
<dbReference type="EMBL" id="GIFC01010139">
    <property type="protein sequence ID" value="MXU92222.1"/>
    <property type="molecule type" value="Transcribed_RNA"/>
</dbReference>
<feature type="region of interest" description="Disordered" evidence="1">
    <location>
        <begin position="52"/>
        <end position="74"/>
    </location>
</feature>